<proteinExistence type="predicted"/>
<reference evidence="1 2" key="1">
    <citation type="submission" date="2015-06" db="EMBL/GenBank/DDBJ databases">
        <title>Draft genome of the moderately acidophilic sulfate reducer Candidatus Desulfosporosinus acididurans strain M1.</title>
        <authorList>
            <person name="Poehlein A."/>
            <person name="Petzsch P."/>
            <person name="Johnson B.D."/>
            <person name="Schloemann M."/>
            <person name="Daniel R."/>
            <person name="Muehling M."/>
        </authorList>
    </citation>
    <scope>NUCLEOTIDE SEQUENCE [LARGE SCALE GENOMIC DNA]</scope>
    <source>
        <strain evidence="1 2">M1</strain>
    </source>
</reference>
<dbReference type="RefSeq" id="WP_047810992.1">
    <property type="nucleotide sequence ID" value="NZ_LDZY01000011.1"/>
</dbReference>
<accession>A0A0J1FNC4</accession>
<gene>
    <name evidence="1" type="ORF">DEAC_c31750</name>
</gene>
<dbReference type="EMBL" id="LDZY01000011">
    <property type="protein sequence ID" value="KLU64847.1"/>
    <property type="molecule type" value="Genomic_DNA"/>
</dbReference>
<name>A0A0J1FNC4_9FIRM</name>
<dbReference type="Proteomes" id="UP000036356">
    <property type="component" value="Unassembled WGS sequence"/>
</dbReference>
<dbReference type="PATRIC" id="fig|476652.3.peg.3345"/>
<dbReference type="STRING" id="476652.DEAC_c31750"/>
<comment type="caution">
    <text evidence="1">The sequence shown here is derived from an EMBL/GenBank/DDBJ whole genome shotgun (WGS) entry which is preliminary data.</text>
</comment>
<protein>
    <submittedName>
        <fullName evidence="1">Uncharacterized protein</fullName>
    </submittedName>
</protein>
<dbReference type="AlphaFoldDB" id="A0A0J1FNC4"/>
<keyword evidence="2" id="KW-1185">Reference proteome</keyword>
<evidence type="ECO:0000313" key="2">
    <source>
        <dbReference type="Proteomes" id="UP000036356"/>
    </source>
</evidence>
<organism evidence="1 2">
    <name type="scientific">Desulfosporosinus acididurans</name>
    <dbReference type="NCBI Taxonomy" id="476652"/>
    <lineage>
        <taxon>Bacteria</taxon>
        <taxon>Bacillati</taxon>
        <taxon>Bacillota</taxon>
        <taxon>Clostridia</taxon>
        <taxon>Eubacteriales</taxon>
        <taxon>Desulfitobacteriaceae</taxon>
        <taxon>Desulfosporosinus</taxon>
    </lineage>
</organism>
<sequence>MDIRYKYFPYPVLSTFSDDYLNSGFISEIKVIKDINDIILSLKVLLDDSAMLSLISQNKAEYVFHIECSQTSYRSIVKTSETESIKRIAESKLNGRVSICTFIVAKEDLDRFRSNSFNEDYGNLSFHIKRGGILAIANQVNLDITKETNDLSKIPSVFTVLRRDSEDDLGMQIEIDGNKIKLFLCNEEFYNYKNVAAVPNFQPLLHAALILPALIYTFETLRHSGTEEYEMYHWFKAIEKALLKSNLEFNQDTLENRPSYELAQKLLASPISRGLKSILTFGMEEEEE</sequence>
<evidence type="ECO:0000313" key="1">
    <source>
        <dbReference type="EMBL" id="KLU64847.1"/>
    </source>
</evidence>